<dbReference type="AlphaFoldDB" id="A0A916Y066"/>
<dbReference type="InterPro" id="IPR050223">
    <property type="entry name" value="D-isomer_2-hydroxyacid_DH"/>
</dbReference>
<comment type="caution">
    <text evidence="4">The sequence shown here is derived from an EMBL/GenBank/DDBJ whole genome shotgun (WGS) entry which is preliminary data.</text>
</comment>
<feature type="domain" description="D-isomer specific 2-hydroxyacid dehydrogenase NAD-binding" evidence="3">
    <location>
        <begin position="112"/>
        <end position="283"/>
    </location>
</feature>
<dbReference type="InterPro" id="IPR006140">
    <property type="entry name" value="D-isomer_DH_NAD-bd"/>
</dbReference>
<keyword evidence="2" id="KW-0520">NAD</keyword>
<dbReference type="Proteomes" id="UP000633205">
    <property type="component" value="Unassembled WGS sequence"/>
</dbReference>
<dbReference type="EMBL" id="BMHO01000001">
    <property type="protein sequence ID" value="GGD24964.1"/>
    <property type="molecule type" value="Genomic_DNA"/>
</dbReference>
<proteinExistence type="predicted"/>
<dbReference type="GO" id="GO:0016618">
    <property type="term" value="F:hydroxypyruvate reductase [NAD(P)H] activity"/>
    <property type="evidence" value="ECO:0007669"/>
    <property type="project" value="TreeGrafter"/>
</dbReference>
<evidence type="ECO:0000256" key="2">
    <source>
        <dbReference type="ARBA" id="ARBA00023027"/>
    </source>
</evidence>
<gene>
    <name evidence="4" type="ORF">GCM10010915_01110</name>
</gene>
<dbReference type="GO" id="GO:0005829">
    <property type="term" value="C:cytosol"/>
    <property type="evidence" value="ECO:0007669"/>
    <property type="project" value="TreeGrafter"/>
</dbReference>
<name>A0A916Y066_9MICO</name>
<reference evidence="4" key="2">
    <citation type="submission" date="2020-09" db="EMBL/GenBank/DDBJ databases">
        <authorList>
            <person name="Sun Q."/>
            <person name="Zhou Y."/>
        </authorList>
    </citation>
    <scope>NUCLEOTIDE SEQUENCE</scope>
    <source>
        <strain evidence="4">CGMCC 1.15152</strain>
    </source>
</reference>
<dbReference type="Pfam" id="PF02826">
    <property type="entry name" value="2-Hacid_dh_C"/>
    <property type="match status" value="1"/>
</dbReference>
<organism evidence="4 5">
    <name type="scientific">Microbacterium faecale</name>
    <dbReference type="NCBI Taxonomy" id="1804630"/>
    <lineage>
        <taxon>Bacteria</taxon>
        <taxon>Bacillati</taxon>
        <taxon>Actinomycetota</taxon>
        <taxon>Actinomycetes</taxon>
        <taxon>Micrococcales</taxon>
        <taxon>Microbacteriaceae</taxon>
        <taxon>Microbacterium</taxon>
    </lineage>
</organism>
<evidence type="ECO:0000313" key="4">
    <source>
        <dbReference type="EMBL" id="GGD24964.1"/>
    </source>
</evidence>
<reference evidence="4" key="1">
    <citation type="journal article" date="2014" name="Int. J. Syst. Evol. Microbiol.">
        <title>Complete genome sequence of Corynebacterium casei LMG S-19264T (=DSM 44701T), isolated from a smear-ripened cheese.</title>
        <authorList>
            <consortium name="US DOE Joint Genome Institute (JGI-PGF)"/>
            <person name="Walter F."/>
            <person name="Albersmeier A."/>
            <person name="Kalinowski J."/>
            <person name="Ruckert C."/>
        </authorList>
    </citation>
    <scope>NUCLEOTIDE SEQUENCE</scope>
    <source>
        <strain evidence="4">CGMCC 1.15152</strain>
    </source>
</reference>
<sequence length="317" mass="33956">MAPRYGGLVTDSLIVSVPTEQLRDDVRAHLDPALDVEVVLWVDGEPPRERIDVVVPPYMKQGAMLRAVAGVSPQLVQAQSIGYDGVADVLPGGLVYANASSVHETATAELTLGLMLAAQRDMHVFLRRQFAGEWTKHWTPGLADRRVLLLGYGGVAKAIAQRLVGFEVDVVPVASRARDEDGVHVHGIDELPELLTTADIVVNVLPGGDTTHHLIDDAALSALPDGALVVNVGRGPTFDTDAVVDHVQRGRIRFAADVFDPEPLPADHPLWSLDDVIITPHVGGMSDAMRPRIAKLVASQAERIAGGEDPINVVIRG</sequence>
<dbReference type="CDD" id="cd12166">
    <property type="entry name" value="2-Hacid_dh_7"/>
    <property type="match status" value="1"/>
</dbReference>
<keyword evidence="5" id="KW-1185">Reference proteome</keyword>
<dbReference type="SUPFAM" id="SSF51735">
    <property type="entry name" value="NAD(P)-binding Rossmann-fold domains"/>
    <property type="match status" value="1"/>
</dbReference>
<dbReference type="GO" id="GO:0030267">
    <property type="term" value="F:glyoxylate reductase (NADPH) activity"/>
    <property type="evidence" value="ECO:0007669"/>
    <property type="project" value="TreeGrafter"/>
</dbReference>
<dbReference type="GO" id="GO:0051287">
    <property type="term" value="F:NAD binding"/>
    <property type="evidence" value="ECO:0007669"/>
    <property type="project" value="InterPro"/>
</dbReference>
<evidence type="ECO:0000313" key="5">
    <source>
        <dbReference type="Proteomes" id="UP000633205"/>
    </source>
</evidence>
<protein>
    <submittedName>
        <fullName evidence="4">Dehydrogenase</fullName>
    </submittedName>
</protein>
<dbReference type="Gene3D" id="3.40.50.720">
    <property type="entry name" value="NAD(P)-binding Rossmann-like Domain"/>
    <property type="match status" value="2"/>
</dbReference>
<keyword evidence="1" id="KW-0560">Oxidoreductase</keyword>
<evidence type="ECO:0000256" key="1">
    <source>
        <dbReference type="ARBA" id="ARBA00023002"/>
    </source>
</evidence>
<accession>A0A916Y066</accession>
<evidence type="ECO:0000259" key="3">
    <source>
        <dbReference type="Pfam" id="PF02826"/>
    </source>
</evidence>
<dbReference type="PANTHER" id="PTHR10996">
    <property type="entry name" value="2-HYDROXYACID DEHYDROGENASE-RELATED"/>
    <property type="match status" value="1"/>
</dbReference>
<dbReference type="PANTHER" id="PTHR10996:SF178">
    <property type="entry name" value="2-HYDROXYACID DEHYDROGENASE YGL185C-RELATED"/>
    <property type="match status" value="1"/>
</dbReference>
<dbReference type="InterPro" id="IPR036291">
    <property type="entry name" value="NAD(P)-bd_dom_sf"/>
</dbReference>